<keyword evidence="4" id="KW-0472">Membrane</keyword>
<evidence type="ECO:0000259" key="5">
    <source>
        <dbReference type="PROSITE" id="PS50850"/>
    </source>
</evidence>
<feature type="transmembrane region" description="Helical" evidence="4">
    <location>
        <begin position="200"/>
        <end position="222"/>
    </location>
</feature>
<dbReference type="AlphaFoldDB" id="A0AAJ0FIE0"/>
<proteinExistence type="inferred from homology"/>
<dbReference type="InterPro" id="IPR011701">
    <property type="entry name" value="MFS"/>
</dbReference>
<comment type="subcellular location">
    <subcellularLocation>
        <location evidence="1">Membrane</location>
        <topology evidence="1">Multi-pass membrane protein</topology>
    </subcellularLocation>
</comment>
<dbReference type="InterPro" id="IPR050327">
    <property type="entry name" value="Proton-linked_MCT"/>
</dbReference>
<feature type="transmembrane region" description="Helical" evidence="4">
    <location>
        <begin position="47"/>
        <end position="75"/>
    </location>
</feature>
<feature type="transmembrane region" description="Helical" evidence="4">
    <location>
        <begin position="168"/>
        <end position="188"/>
    </location>
</feature>
<feature type="transmembrane region" description="Helical" evidence="4">
    <location>
        <begin position="242"/>
        <end position="267"/>
    </location>
</feature>
<keyword evidence="4" id="KW-1133">Transmembrane helix</keyword>
<dbReference type="EMBL" id="MU839021">
    <property type="protein sequence ID" value="KAK1764278.1"/>
    <property type="molecule type" value="Genomic_DNA"/>
</dbReference>
<keyword evidence="7" id="KW-1185">Reference proteome</keyword>
<reference evidence="6" key="1">
    <citation type="submission" date="2023-06" db="EMBL/GenBank/DDBJ databases">
        <title>Genome-scale phylogeny and comparative genomics of the fungal order Sordariales.</title>
        <authorList>
            <consortium name="Lawrence Berkeley National Laboratory"/>
            <person name="Hensen N."/>
            <person name="Bonometti L."/>
            <person name="Westerberg I."/>
            <person name="Brannstrom I.O."/>
            <person name="Guillou S."/>
            <person name="Cros-Aarteil S."/>
            <person name="Calhoun S."/>
            <person name="Haridas S."/>
            <person name="Kuo A."/>
            <person name="Mondo S."/>
            <person name="Pangilinan J."/>
            <person name="Riley R."/>
            <person name="Labutti K."/>
            <person name="Andreopoulos B."/>
            <person name="Lipzen A."/>
            <person name="Chen C."/>
            <person name="Yanf M."/>
            <person name="Daum C."/>
            <person name="Ng V."/>
            <person name="Clum A."/>
            <person name="Steindorff A."/>
            <person name="Ohm R."/>
            <person name="Martin F."/>
            <person name="Silar P."/>
            <person name="Natvig D."/>
            <person name="Lalanne C."/>
            <person name="Gautier V."/>
            <person name="Ament-Velasquez S.L."/>
            <person name="Kruys A."/>
            <person name="Hutchinson M.I."/>
            <person name="Powell A.J."/>
            <person name="Barry K."/>
            <person name="Miller A.N."/>
            <person name="Grigoriev I.V."/>
            <person name="Debuchy R."/>
            <person name="Gladieux P."/>
            <person name="Thoren M.H."/>
            <person name="Johannesson H."/>
        </authorList>
    </citation>
    <scope>NUCLEOTIDE SEQUENCE</scope>
    <source>
        <strain evidence="6">8032-3</strain>
    </source>
</reference>
<evidence type="ECO:0000256" key="3">
    <source>
        <dbReference type="SAM" id="MobiDB-lite"/>
    </source>
</evidence>
<feature type="transmembrane region" description="Helical" evidence="4">
    <location>
        <begin position="331"/>
        <end position="357"/>
    </location>
</feature>
<evidence type="ECO:0000313" key="6">
    <source>
        <dbReference type="EMBL" id="KAK1764278.1"/>
    </source>
</evidence>
<feature type="domain" description="Major facilitator superfamily (MFS) profile" evidence="5">
    <location>
        <begin position="241"/>
        <end position="378"/>
    </location>
</feature>
<evidence type="ECO:0000256" key="4">
    <source>
        <dbReference type="SAM" id="Phobius"/>
    </source>
</evidence>
<evidence type="ECO:0000313" key="7">
    <source>
        <dbReference type="Proteomes" id="UP001244011"/>
    </source>
</evidence>
<dbReference type="PANTHER" id="PTHR11360">
    <property type="entry name" value="MONOCARBOXYLATE TRANSPORTER"/>
    <property type="match status" value="1"/>
</dbReference>
<protein>
    <submittedName>
        <fullName evidence="6">Major facilitator superfamily domain-containing protein</fullName>
    </submittedName>
</protein>
<feature type="transmembrane region" description="Helical" evidence="4">
    <location>
        <begin position="279"/>
        <end position="298"/>
    </location>
</feature>
<feature type="region of interest" description="Disordered" evidence="3">
    <location>
        <begin position="1"/>
        <end position="25"/>
    </location>
</feature>
<evidence type="ECO:0000256" key="1">
    <source>
        <dbReference type="ARBA" id="ARBA00004141"/>
    </source>
</evidence>
<organism evidence="6 7">
    <name type="scientific">Phialemonium atrogriseum</name>
    <dbReference type="NCBI Taxonomy" id="1093897"/>
    <lineage>
        <taxon>Eukaryota</taxon>
        <taxon>Fungi</taxon>
        <taxon>Dikarya</taxon>
        <taxon>Ascomycota</taxon>
        <taxon>Pezizomycotina</taxon>
        <taxon>Sordariomycetes</taxon>
        <taxon>Sordariomycetidae</taxon>
        <taxon>Cephalothecales</taxon>
        <taxon>Cephalothecaceae</taxon>
        <taxon>Phialemonium</taxon>
    </lineage>
</organism>
<feature type="transmembrane region" description="Helical" evidence="4">
    <location>
        <begin position="140"/>
        <end position="161"/>
    </location>
</feature>
<dbReference type="PROSITE" id="PS50850">
    <property type="entry name" value="MFS"/>
    <property type="match status" value="1"/>
</dbReference>
<name>A0AAJ0FIE0_9PEZI</name>
<dbReference type="InterPro" id="IPR036259">
    <property type="entry name" value="MFS_trans_sf"/>
</dbReference>
<dbReference type="GO" id="GO:0016020">
    <property type="term" value="C:membrane"/>
    <property type="evidence" value="ECO:0007669"/>
    <property type="project" value="UniProtKB-SubCell"/>
</dbReference>
<gene>
    <name evidence="6" type="ORF">QBC33DRAFT_572661</name>
</gene>
<dbReference type="InterPro" id="IPR020846">
    <property type="entry name" value="MFS_dom"/>
</dbReference>
<dbReference type="Gene3D" id="1.20.1250.20">
    <property type="entry name" value="MFS general substrate transporter like domains"/>
    <property type="match status" value="2"/>
</dbReference>
<dbReference type="Proteomes" id="UP001244011">
    <property type="component" value="Unassembled WGS sequence"/>
</dbReference>
<dbReference type="GO" id="GO:0022857">
    <property type="term" value="F:transmembrane transporter activity"/>
    <property type="evidence" value="ECO:0007669"/>
    <property type="project" value="InterPro"/>
</dbReference>
<sequence>MATAVNESEVSRQDEEQNTTIATGFVQEKVPPGPLDFEEAPDGGARAWLVAAAGSSIFFCCLGVSNAFGAFAQYYSTHQLRDESPDNIAWIGSLSAFLQFAAVHGRRTVVIRPAAVAYIFAIMMLSLCNKYWQVMLVQGVLMGIVMGLLQFPAFAAVSHYFDKKRAAAFGVVVSGSSIGGIVIPIALSKMLNSSSLGFGWSVRVIGFLITPILVFACVAIRARLPSRTSTFWIPAAYKDVKFLLIIAALFFIFIGMFTPLFFIPIYAVTRGTDPTLAGYLLAIVNAASTFGRIIPGVLADRYGRLNVFAFGGISTGIVVFCLNSTTTNAALIVYSVVFGFVSGTIISGASASISICTTDARDMGTYMGMGMSISALGV</sequence>
<comment type="similarity">
    <text evidence="2">Belongs to the major facilitator superfamily. Monocarboxylate porter (TC 2.A.1.13) family.</text>
</comment>
<dbReference type="Pfam" id="PF07690">
    <property type="entry name" value="MFS_1"/>
    <property type="match status" value="1"/>
</dbReference>
<evidence type="ECO:0000256" key="2">
    <source>
        <dbReference type="ARBA" id="ARBA00006727"/>
    </source>
</evidence>
<dbReference type="SUPFAM" id="SSF103473">
    <property type="entry name" value="MFS general substrate transporter"/>
    <property type="match status" value="1"/>
</dbReference>
<dbReference type="PANTHER" id="PTHR11360:SF319">
    <property type="entry name" value="MAJOR FACILITATOR SUPERFAMILY (MFS) PROFILE DOMAIN-CONTAINING PROTEIN"/>
    <property type="match status" value="1"/>
</dbReference>
<accession>A0AAJ0FIE0</accession>
<comment type="caution">
    <text evidence="6">The sequence shown here is derived from an EMBL/GenBank/DDBJ whole genome shotgun (WGS) entry which is preliminary data.</text>
</comment>
<dbReference type="RefSeq" id="XP_060280491.1">
    <property type="nucleotide sequence ID" value="XM_060430663.1"/>
</dbReference>
<keyword evidence="4" id="KW-0812">Transmembrane</keyword>
<dbReference type="GeneID" id="85313850"/>
<feature type="transmembrane region" description="Helical" evidence="4">
    <location>
        <begin position="115"/>
        <end position="134"/>
    </location>
</feature>
<feature type="transmembrane region" description="Helical" evidence="4">
    <location>
        <begin position="305"/>
        <end position="325"/>
    </location>
</feature>